<dbReference type="Proteomes" id="UP001243364">
    <property type="component" value="Unassembled WGS sequence"/>
</dbReference>
<evidence type="ECO:0000313" key="1">
    <source>
        <dbReference type="EMBL" id="MDQ0688559.1"/>
    </source>
</evidence>
<reference evidence="1 2" key="1">
    <citation type="submission" date="2023-07" db="EMBL/GenBank/DDBJ databases">
        <title>Comparative genomics of wheat-associated soil bacteria to identify genetic determinants of phenazine resistance.</title>
        <authorList>
            <person name="Mouncey N."/>
        </authorList>
    </citation>
    <scope>NUCLEOTIDE SEQUENCE [LARGE SCALE GENOMIC DNA]</scope>
    <source>
        <strain evidence="1 2">W4I19-2</strain>
    </source>
</reference>
<accession>A0ABU0QD36</accession>
<dbReference type="RefSeq" id="WP_307049209.1">
    <property type="nucleotide sequence ID" value="NZ_JAUSYA010000001.1"/>
</dbReference>
<protein>
    <submittedName>
        <fullName evidence="1">Uncharacterized protein</fullName>
    </submittedName>
</protein>
<keyword evidence="2" id="KW-1185">Reference proteome</keyword>
<proteinExistence type="predicted"/>
<name>A0ABU0QD36_STRAH</name>
<organism evidence="1 2">
    <name type="scientific">Streptomyces achromogenes</name>
    <dbReference type="NCBI Taxonomy" id="67255"/>
    <lineage>
        <taxon>Bacteria</taxon>
        <taxon>Bacillati</taxon>
        <taxon>Actinomycetota</taxon>
        <taxon>Actinomycetes</taxon>
        <taxon>Kitasatosporales</taxon>
        <taxon>Streptomycetaceae</taxon>
        <taxon>Streptomyces</taxon>
    </lineage>
</organism>
<gene>
    <name evidence="1" type="ORF">QFZ56_007522</name>
</gene>
<comment type="caution">
    <text evidence="1">The sequence shown here is derived from an EMBL/GenBank/DDBJ whole genome shotgun (WGS) entry which is preliminary data.</text>
</comment>
<dbReference type="EMBL" id="JAUSYA010000001">
    <property type="protein sequence ID" value="MDQ0688559.1"/>
    <property type="molecule type" value="Genomic_DNA"/>
</dbReference>
<sequence length="52" mass="5602">MHELLPGRRRPHSVGWPWSTGPLRAEVGRIDVRGFTVTGVPGGVTGLRQSPA</sequence>
<evidence type="ECO:0000313" key="2">
    <source>
        <dbReference type="Proteomes" id="UP001243364"/>
    </source>
</evidence>